<organism evidence="1 2">
    <name type="scientific">Nocardia thailandica</name>
    <dbReference type="NCBI Taxonomy" id="257275"/>
    <lineage>
        <taxon>Bacteria</taxon>
        <taxon>Bacillati</taxon>
        <taxon>Actinomycetota</taxon>
        <taxon>Actinomycetes</taxon>
        <taxon>Mycobacteriales</taxon>
        <taxon>Nocardiaceae</taxon>
        <taxon>Nocardia</taxon>
    </lineage>
</organism>
<name>A0ABW6PX48_9NOCA</name>
<sequence>MANECTPLFRPGRDITVLTTAGVTGKTFVDVSATRDATTGLIKVATAAAGVKALGVAVRDAASGATVAILRGGIVPVTAGGAITAGAEVEVGSSGRVITLASGNAVGKAVETGTNGADVLIAVYE</sequence>
<protein>
    <submittedName>
        <fullName evidence="1">DUF2190 family protein</fullName>
    </submittedName>
</protein>
<evidence type="ECO:0000313" key="1">
    <source>
        <dbReference type="EMBL" id="MFF0546944.1"/>
    </source>
</evidence>
<keyword evidence="2" id="KW-1185">Reference proteome</keyword>
<evidence type="ECO:0000313" key="2">
    <source>
        <dbReference type="Proteomes" id="UP001601444"/>
    </source>
</evidence>
<dbReference type="EMBL" id="JBIAMX010000029">
    <property type="protein sequence ID" value="MFF0546944.1"/>
    <property type="molecule type" value="Genomic_DNA"/>
</dbReference>
<accession>A0ABW6PX48</accession>
<proteinExistence type="predicted"/>
<dbReference type="Pfam" id="PF09956">
    <property type="entry name" value="Phage_cement_2"/>
    <property type="match status" value="1"/>
</dbReference>
<gene>
    <name evidence="1" type="ORF">ACFYTF_29320</name>
</gene>
<dbReference type="Proteomes" id="UP001601444">
    <property type="component" value="Unassembled WGS sequence"/>
</dbReference>
<reference evidence="1 2" key="1">
    <citation type="submission" date="2024-10" db="EMBL/GenBank/DDBJ databases">
        <title>The Natural Products Discovery Center: Release of the First 8490 Sequenced Strains for Exploring Actinobacteria Biosynthetic Diversity.</title>
        <authorList>
            <person name="Kalkreuter E."/>
            <person name="Kautsar S.A."/>
            <person name="Yang D."/>
            <person name="Bader C.D."/>
            <person name="Teijaro C.N."/>
            <person name="Fluegel L."/>
            <person name="Davis C.M."/>
            <person name="Simpson J.R."/>
            <person name="Lauterbach L."/>
            <person name="Steele A.D."/>
            <person name="Gui C."/>
            <person name="Meng S."/>
            <person name="Li G."/>
            <person name="Viehrig K."/>
            <person name="Ye F."/>
            <person name="Su P."/>
            <person name="Kiefer A.F."/>
            <person name="Nichols A."/>
            <person name="Cepeda A.J."/>
            <person name="Yan W."/>
            <person name="Fan B."/>
            <person name="Jiang Y."/>
            <person name="Adhikari A."/>
            <person name="Zheng C.-J."/>
            <person name="Schuster L."/>
            <person name="Cowan T.M."/>
            <person name="Smanski M.J."/>
            <person name="Chevrette M.G."/>
            <person name="De Carvalho L.P.S."/>
            <person name="Shen B."/>
        </authorList>
    </citation>
    <scope>NUCLEOTIDE SEQUENCE [LARGE SCALE GENOMIC DNA]</scope>
    <source>
        <strain evidence="1 2">NPDC004045</strain>
    </source>
</reference>
<comment type="caution">
    <text evidence="1">The sequence shown here is derived from an EMBL/GenBank/DDBJ whole genome shotgun (WGS) entry which is preliminary data.</text>
</comment>
<dbReference type="RefSeq" id="WP_387703127.1">
    <property type="nucleotide sequence ID" value="NZ_JBIAMX010000029.1"/>
</dbReference>
<dbReference type="InterPro" id="IPR011231">
    <property type="entry name" value="Phage_VT1-Sakai_H0018"/>
</dbReference>